<protein>
    <submittedName>
        <fullName evidence="3">Uncharacterized protein</fullName>
    </submittedName>
</protein>
<name>A0A369K3F4_HYPMA</name>
<proteinExistence type="predicted"/>
<dbReference type="EMBL" id="LUEZ02000040">
    <property type="protein sequence ID" value="RDB26383.1"/>
    <property type="molecule type" value="Genomic_DNA"/>
</dbReference>
<dbReference type="OrthoDB" id="3362246at2759"/>
<dbReference type="STRING" id="39966.A0A369K3F4"/>
<dbReference type="InParanoid" id="A0A369K3F4"/>
<gene>
    <name evidence="3" type="ORF">Hypma_006512</name>
</gene>
<sequence length="195" mass="18924">MKFLATAVTLVSLVPVILGLTINTPTGVVQCQPILLTWADGTAPYFLSAIPAGQPSAAAVKTFPTQNGNSFTWNVDLAGGTSITLSLKDSTGAQAFSDIVTIVSGSDSSCINTSVQVTGTGGGAAPTGSGTTAGNTSGTPTGTSGTNTSTGTSKSSTSSGTGSSPTPTRSNAASKSVVGTYGLAGIMGLVGLAVL</sequence>
<keyword evidence="2" id="KW-0732">Signal</keyword>
<evidence type="ECO:0000313" key="4">
    <source>
        <dbReference type="Proteomes" id="UP000076154"/>
    </source>
</evidence>
<dbReference type="Proteomes" id="UP000076154">
    <property type="component" value="Unassembled WGS sequence"/>
</dbReference>
<keyword evidence="4" id="KW-1185">Reference proteome</keyword>
<reference evidence="3" key="1">
    <citation type="submission" date="2018-04" db="EMBL/GenBank/DDBJ databases">
        <title>Whole genome sequencing of Hypsizygus marmoreus.</title>
        <authorList>
            <person name="Choi I.-G."/>
            <person name="Min B."/>
            <person name="Kim J.-G."/>
            <person name="Kim S."/>
            <person name="Oh Y.-L."/>
            <person name="Kong W.-S."/>
            <person name="Park H."/>
            <person name="Jeong J."/>
            <person name="Song E.-S."/>
        </authorList>
    </citation>
    <scope>NUCLEOTIDE SEQUENCE [LARGE SCALE GENOMIC DNA]</scope>
    <source>
        <strain evidence="3">51987-8</strain>
    </source>
</reference>
<evidence type="ECO:0000256" key="1">
    <source>
        <dbReference type="SAM" id="MobiDB-lite"/>
    </source>
</evidence>
<dbReference type="PANTHER" id="PTHR37487:SF2">
    <property type="entry name" value="EXPRESSED PROTEIN"/>
    <property type="match status" value="1"/>
</dbReference>
<dbReference type="AlphaFoldDB" id="A0A369K3F4"/>
<dbReference type="PANTHER" id="PTHR37487">
    <property type="entry name" value="CHROMOSOME 1, WHOLE GENOME SHOTGUN SEQUENCE"/>
    <property type="match status" value="1"/>
</dbReference>
<evidence type="ECO:0000256" key="2">
    <source>
        <dbReference type="SAM" id="SignalP"/>
    </source>
</evidence>
<organism evidence="3 4">
    <name type="scientific">Hypsizygus marmoreus</name>
    <name type="common">White beech mushroom</name>
    <name type="synonym">Agaricus marmoreus</name>
    <dbReference type="NCBI Taxonomy" id="39966"/>
    <lineage>
        <taxon>Eukaryota</taxon>
        <taxon>Fungi</taxon>
        <taxon>Dikarya</taxon>
        <taxon>Basidiomycota</taxon>
        <taxon>Agaricomycotina</taxon>
        <taxon>Agaricomycetes</taxon>
        <taxon>Agaricomycetidae</taxon>
        <taxon>Agaricales</taxon>
        <taxon>Tricholomatineae</taxon>
        <taxon>Lyophyllaceae</taxon>
        <taxon>Hypsizygus</taxon>
    </lineage>
</organism>
<accession>A0A369K3F4</accession>
<feature type="compositionally biased region" description="Low complexity" evidence="1">
    <location>
        <begin position="126"/>
        <end position="168"/>
    </location>
</feature>
<comment type="caution">
    <text evidence="3">The sequence shown here is derived from an EMBL/GenBank/DDBJ whole genome shotgun (WGS) entry which is preliminary data.</text>
</comment>
<feature type="chain" id="PRO_5016729617" evidence="2">
    <location>
        <begin position="20"/>
        <end position="195"/>
    </location>
</feature>
<feature type="signal peptide" evidence="2">
    <location>
        <begin position="1"/>
        <end position="19"/>
    </location>
</feature>
<evidence type="ECO:0000313" key="3">
    <source>
        <dbReference type="EMBL" id="RDB26383.1"/>
    </source>
</evidence>
<feature type="region of interest" description="Disordered" evidence="1">
    <location>
        <begin position="120"/>
        <end position="174"/>
    </location>
</feature>